<dbReference type="SUPFAM" id="SSF46938">
    <property type="entry name" value="CRAL/TRIO N-terminal domain"/>
    <property type="match status" value="1"/>
</dbReference>
<dbReference type="GO" id="GO:0008526">
    <property type="term" value="F:phosphatidylinositol transfer activity"/>
    <property type="evidence" value="ECO:0007669"/>
    <property type="project" value="TreeGrafter"/>
</dbReference>
<evidence type="ECO:0000259" key="2">
    <source>
        <dbReference type="PROSITE" id="PS50191"/>
    </source>
</evidence>
<dbReference type="InterPro" id="IPR001251">
    <property type="entry name" value="CRAL-TRIO_dom"/>
</dbReference>
<evidence type="ECO:0000256" key="1">
    <source>
        <dbReference type="SAM" id="MobiDB-lite"/>
    </source>
</evidence>
<evidence type="ECO:0000313" key="4">
    <source>
        <dbReference type="Proteomes" id="UP000799640"/>
    </source>
</evidence>
<gene>
    <name evidence="3" type="ORF">EJ06DRAFT_479608</name>
</gene>
<reference evidence="3" key="1">
    <citation type="journal article" date="2020" name="Stud. Mycol.">
        <title>101 Dothideomycetes genomes: a test case for predicting lifestyles and emergence of pathogens.</title>
        <authorList>
            <person name="Haridas S."/>
            <person name="Albert R."/>
            <person name="Binder M."/>
            <person name="Bloem J."/>
            <person name="Labutti K."/>
            <person name="Salamov A."/>
            <person name="Andreopoulos B."/>
            <person name="Baker S."/>
            <person name="Barry K."/>
            <person name="Bills G."/>
            <person name="Bluhm B."/>
            <person name="Cannon C."/>
            <person name="Castanera R."/>
            <person name="Culley D."/>
            <person name="Daum C."/>
            <person name="Ezra D."/>
            <person name="Gonzalez J."/>
            <person name="Henrissat B."/>
            <person name="Kuo A."/>
            <person name="Liang C."/>
            <person name="Lipzen A."/>
            <person name="Lutzoni F."/>
            <person name="Magnuson J."/>
            <person name="Mondo S."/>
            <person name="Nolan M."/>
            <person name="Ohm R."/>
            <person name="Pangilinan J."/>
            <person name="Park H.-J."/>
            <person name="Ramirez L."/>
            <person name="Alfaro M."/>
            <person name="Sun H."/>
            <person name="Tritt A."/>
            <person name="Yoshinaga Y."/>
            <person name="Zwiers L.-H."/>
            <person name="Turgeon B."/>
            <person name="Goodwin S."/>
            <person name="Spatafora J."/>
            <person name="Crous P."/>
            <person name="Grigoriev I."/>
        </authorList>
    </citation>
    <scope>NUCLEOTIDE SEQUENCE</scope>
    <source>
        <strain evidence="3">CBS 262.69</strain>
    </source>
</reference>
<feature type="compositionally biased region" description="Low complexity" evidence="1">
    <location>
        <begin position="31"/>
        <end position="43"/>
    </location>
</feature>
<dbReference type="EMBL" id="ML996699">
    <property type="protein sequence ID" value="KAF2398645.1"/>
    <property type="molecule type" value="Genomic_DNA"/>
</dbReference>
<dbReference type="InterPro" id="IPR011074">
    <property type="entry name" value="CRAL/TRIO_N_dom"/>
</dbReference>
<name>A0A6G1HSD0_9PEZI</name>
<accession>A0A6G1HSD0</accession>
<dbReference type="SUPFAM" id="SSF52087">
    <property type="entry name" value="CRAL/TRIO domain"/>
    <property type="match status" value="1"/>
</dbReference>
<dbReference type="PROSITE" id="PS50191">
    <property type="entry name" value="CRAL_TRIO"/>
    <property type="match status" value="1"/>
</dbReference>
<dbReference type="InterPro" id="IPR052578">
    <property type="entry name" value="PI_Transfer_CRAL-TRIO"/>
</dbReference>
<dbReference type="AlphaFoldDB" id="A0A6G1HSD0"/>
<dbReference type="CDD" id="cd00170">
    <property type="entry name" value="SEC14"/>
    <property type="match status" value="1"/>
</dbReference>
<dbReference type="InterPro" id="IPR036865">
    <property type="entry name" value="CRAL-TRIO_dom_sf"/>
</dbReference>
<dbReference type="PANTHER" id="PTHR45824">
    <property type="entry name" value="GH16843P"/>
    <property type="match status" value="1"/>
</dbReference>
<feature type="region of interest" description="Disordered" evidence="1">
    <location>
        <begin position="1"/>
        <end position="66"/>
    </location>
</feature>
<dbReference type="SMART" id="SM00516">
    <property type="entry name" value="SEC14"/>
    <property type="match status" value="1"/>
</dbReference>
<dbReference type="InterPro" id="IPR036273">
    <property type="entry name" value="CRAL/TRIO_N_dom_sf"/>
</dbReference>
<protein>
    <submittedName>
        <fullName evidence="3">CRAL/TRIO domain-containing protein</fullName>
    </submittedName>
</protein>
<organism evidence="3 4">
    <name type="scientific">Trichodelitschia bisporula</name>
    <dbReference type="NCBI Taxonomy" id="703511"/>
    <lineage>
        <taxon>Eukaryota</taxon>
        <taxon>Fungi</taxon>
        <taxon>Dikarya</taxon>
        <taxon>Ascomycota</taxon>
        <taxon>Pezizomycotina</taxon>
        <taxon>Dothideomycetes</taxon>
        <taxon>Dothideomycetes incertae sedis</taxon>
        <taxon>Phaeotrichales</taxon>
        <taxon>Phaeotrichaceae</taxon>
        <taxon>Trichodelitschia</taxon>
    </lineage>
</organism>
<feature type="compositionally biased region" description="Basic and acidic residues" evidence="1">
    <location>
        <begin position="20"/>
        <end position="30"/>
    </location>
</feature>
<sequence>MAEKNALSTSDASQPTPADKPVEHDPEKTPASEPASKPAAAAPIDLNGRVTTPLPYPLPHCQPEPQPTVAEEHAKKYDELLATVSTWTTVPKTSGRNAETEPLTDADRLWLTRECLLRYLRATKWNVPEAARRLLATLTWRREYGLLNFTPEYISPENETGKQMIVGFDNDARPCLYLNPSKQNTDVSDRQLHHLFYMMERVIDLMGPGQETTALLINFKETSSRKNPGVMQGKQTLNILQGHYPERLGRALISELPWYVTTFFKLISPFIDPVTKTKMKFNEPLTDHVPTSHLVKHCGGKLDFEYDHSIYWPALNALCEARRRDYTVRWEKAGKKIGESESYLRGGEAKCLSGEYAGTDFPEGFAQTK</sequence>
<dbReference type="OrthoDB" id="75724at2759"/>
<dbReference type="Pfam" id="PF00650">
    <property type="entry name" value="CRAL_TRIO"/>
    <property type="match status" value="1"/>
</dbReference>
<proteinExistence type="predicted"/>
<feature type="compositionally biased region" description="Polar residues" evidence="1">
    <location>
        <begin position="1"/>
        <end position="16"/>
    </location>
</feature>
<keyword evidence="4" id="KW-1185">Reference proteome</keyword>
<feature type="domain" description="CRAL-TRIO" evidence="2">
    <location>
        <begin position="153"/>
        <end position="306"/>
    </location>
</feature>
<feature type="compositionally biased region" description="Pro residues" evidence="1">
    <location>
        <begin position="54"/>
        <end position="66"/>
    </location>
</feature>
<dbReference type="SMART" id="SM01100">
    <property type="entry name" value="CRAL_TRIO_N"/>
    <property type="match status" value="1"/>
</dbReference>
<evidence type="ECO:0000313" key="3">
    <source>
        <dbReference type="EMBL" id="KAF2398645.1"/>
    </source>
</evidence>
<dbReference type="Proteomes" id="UP000799640">
    <property type="component" value="Unassembled WGS sequence"/>
</dbReference>
<dbReference type="PANTHER" id="PTHR45824:SF29">
    <property type="entry name" value="GH16843P"/>
    <property type="match status" value="1"/>
</dbReference>
<dbReference type="Gene3D" id="3.40.525.10">
    <property type="entry name" value="CRAL-TRIO lipid binding domain"/>
    <property type="match status" value="1"/>
</dbReference>
<dbReference type="Pfam" id="PF03765">
    <property type="entry name" value="CRAL_TRIO_N"/>
    <property type="match status" value="1"/>
</dbReference>